<keyword evidence="2" id="KW-1185">Reference proteome</keyword>
<protein>
    <submittedName>
        <fullName evidence="1">Uncharacterized protein</fullName>
    </submittedName>
</protein>
<dbReference type="EMBL" id="FUYP01000077">
    <property type="protein sequence ID" value="SKC07830.1"/>
    <property type="molecule type" value="Genomic_DNA"/>
</dbReference>
<dbReference type="AlphaFoldDB" id="A0A1T5GHM0"/>
<reference evidence="2" key="1">
    <citation type="submission" date="2017-02" db="EMBL/GenBank/DDBJ databases">
        <authorList>
            <person name="Varghese N."/>
            <person name="Submissions S."/>
        </authorList>
    </citation>
    <scope>NUCLEOTIDE SEQUENCE [LARGE SCALE GENOMIC DNA]</scope>
    <source>
        <strain evidence="2">R11H</strain>
    </source>
</reference>
<sequence>MRPTPMPAPSDSGTIEMWLLTSMRTSVSTGYTVTRTNLSVLAEMALRVRLTKA</sequence>
<accession>A0A1T5GHM0</accession>
<gene>
    <name evidence="1" type="ORF">SAMN06295937_10774</name>
</gene>
<organism evidence="1 2">
    <name type="scientific">Sphingopyxis flava</name>
    <dbReference type="NCBI Taxonomy" id="1507287"/>
    <lineage>
        <taxon>Bacteria</taxon>
        <taxon>Pseudomonadati</taxon>
        <taxon>Pseudomonadota</taxon>
        <taxon>Alphaproteobacteria</taxon>
        <taxon>Sphingomonadales</taxon>
        <taxon>Sphingomonadaceae</taxon>
        <taxon>Sphingopyxis</taxon>
    </lineage>
</organism>
<evidence type="ECO:0000313" key="1">
    <source>
        <dbReference type="EMBL" id="SKC07830.1"/>
    </source>
</evidence>
<dbReference type="Proteomes" id="UP000190044">
    <property type="component" value="Unassembled WGS sequence"/>
</dbReference>
<name>A0A1T5GHM0_9SPHN</name>
<proteinExistence type="predicted"/>
<evidence type="ECO:0000313" key="2">
    <source>
        <dbReference type="Proteomes" id="UP000190044"/>
    </source>
</evidence>